<evidence type="ECO:0000313" key="1">
    <source>
        <dbReference type="EMBL" id="CAH2324902.1"/>
    </source>
</evidence>
<dbReference type="EMBL" id="OW240923">
    <property type="protein sequence ID" value="CAH2324902.1"/>
    <property type="molecule type" value="Genomic_DNA"/>
</dbReference>
<dbReference type="AlphaFoldDB" id="A0AAD1WV67"/>
<protein>
    <submittedName>
        <fullName evidence="1">Uncharacterized protein</fullName>
    </submittedName>
</protein>
<reference evidence="1" key="1">
    <citation type="submission" date="2022-03" db="EMBL/GenBank/DDBJ databases">
        <authorList>
            <person name="Alioto T."/>
            <person name="Alioto T."/>
            <person name="Gomez Garrido J."/>
        </authorList>
    </citation>
    <scope>NUCLEOTIDE SEQUENCE</scope>
</reference>
<organism evidence="1 2">
    <name type="scientific">Pelobates cultripes</name>
    <name type="common">Western spadefoot toad</name>
    <dbReference type="NCBI Taxonomy" id="61616"/>
    <lineage>
        <taxon>Eukaryota</taxon>
        <taxon>Metazoa</taxon>
        <taxon>Chordata</taxon>
        <taxon>Craniata</taxon>
        <taxon>Vertebrata</taxon>
        <taxon>Euteleostomi</taxon>
        <taxon>Amphibia</taxon>
        <taxon>Batrachia</taxon>
        <taxon>Anura</taxon>
        <taxon>Pelobatoidea</taxon>
        <taxon>Pelobatidae</taxon>
        <taxon>Pelobates</taxon>
    </lineage>
</organism>
<dbReference type="Proteomes" id="UP001295444">
    <property type="component" value="Chromosome 12"/>
</dbReference>
<proteinExistence type="predicted"/>
<accession>A0AAD1WV67</accession>
<name>A0AAD1WV67_PELCU</name>
<evidence type="ECO:0000313" key="2">
    <source>
        <dbReference type="Proteomes" id="UP001295444"/>
    </source>
</evidence>
<keyword evidence="2" id="KW-1185">Reference proteome</keyword>
<sequence>MLSLAGQLRVMCFPIKRQNYRQLLQYKITTELPQRRLFIGGLTGVRPKRSPAHRLSHHTAPRTGPARYTELTEWRAEPHRLPGLDPSRPGLPGFINGFTRGEDLPSTKSWRARPLRLRRLPPPPTRAQIASLQKGWAGEPQGLLGDVVPVSSGLVNEERDQIKQNCL</sequence>
<gene>
    <name evidence="1" type="ORF">PECUL_23A030728</name>
</gene>